<dbReference type="Pfam" id="PF22468">
    <property type="entry name" value="ACT_9"/>
    <property type="match status" value="1"/>
</dbReference>
<gene>
    <name evidence="9" type="ORF">SAMN05421752_105173</name>
</gene>
<dbReference type="AlphaFoldDB" id="A0A1N7EYB9"/>
<evidence type="ECO:0000256" key="3">
    <source>
        <dbReference type="ARBA" id="ARBA00022741"/>
    </source>
</evidence>
<keyword evidence="7" id="KW-0028">Amino-acid biosynthesis</keyword>
<dbReference type="CDD" id="cd04868">
    <property type="entry name" value="ACT_AK-like"/>
    <property type="match status" value="1"/>
</dbReference>
<dbReference type="GO" id="GO:0004072">
    <property type="term" value="F:aspartate kinase activity"/>
    <property type="evidence" value="ECO:0007669"/>
    <property type="project" value="UniProtKB-EC"/>
</dbReference>
<dbReference type="STRING" id="308853.SAMN05421752_105173"/>
<dbReference type="UniPathway" id="UPA00051">
    <property type="reaction ID" value="UER00462"/>
</dbReference>
<dbReference type="GO" id="GO:0005524">
    <property type="term" value="F:ATP binding"/>
    <property type="evidence" value="ECO:0007669"/>
    <property type="project" value="UniProtKB-KW"/>
</dbReference>
<dbReference type="InterPro" id="IPR036393">
    <property type="entry name" value="AceGlu_kinase-like_sf"/>
</dbReference>
<dbReference type="PROSITE" id="PS51671">
    <property type="entry name" value="ACT"/>
    <property type="match status" value="2"/>
</dbReference>
<comment type="pathway">
    <text evidence="7">Amino-acid biosynthesis; L-methionine biosynthesis via de novo pathway; L-homoserine from L-aspartate: step 1/3.</text>
</comment>
<dbReference type="GO" id="GO:0009089">
    <property type="term" value="P:lysine biosynthetic process via diaminopimelate"/>
    <property type="evidence" value="ECO:0007669"/>
    <property type="project" value="UniProtKB-UniPathway"/>
</dbReference>
<dbReference type="InterPro" id="IPR045865">
    <property type="entry name" value="ACT-like_dom_sf"/>
</dbReference>
<dbReference type="OrthoDB" id="8904at2157"/>
<dbReference type="InterPro" id="IPR018042">
    <property type="entry name" value="Aspartate_kinase_CS"/>
</dbReference>
<evidence type="ECO:0000256" key="5">
    <source>
        <dbReference type="ARBA" id="ARBA00022840"/>
    </source>
</evidence>
<keyword evidence="3" id="KW-0547">Nucleotide-binding</keyword>
<dbReference type="PANTHER" id="PTHR21499:SF70">
    <property type="entry name" value="ASPARTOKINASE"/>
    <property type="match status" value="1"/>
</dbReference>
<dbReference type="NCBIfam" id="NF005159">
    <property type="entry name" value="PRK06635.2-3"/>
    <property type="match status" value="1"/>
</dbReference>
<dbReference type="EMBL" id="FTNR01000005">
    <property type="protein sequence ID" value="SIR93057.1"/>
    <property type="molecule type" value="Genomic_DNA"/>
</dbReference>
<dbReference type="Gene3D" id="3.30.70.260">
    <property type="match status" value="2"/>
</dbReference>
<dbReference type="SUPFAM" id="SSF53633">
    <property type="entry name" value="Carbamate kinase-like"/>
    <property type="match status" value="1"/>
</dbReference>
<dbReference type="UniPathway" id="UPA00050">
    <property type="reaction ID" value="UER00461"/>
</dbReference>
<dbReference type="InterPro" id="IPR001341">
    <property type="entry name" value="Asp_kinase"/>
</dbReference>
<dbReference type="Pfam" id="PF00696">
    <property type="entry name" value="AA_kinase"/>
    <property type="match status" value="1"/>
</dbReference>
<accession>A0A1N7EYB9</accession>
<keyword evidence="10" id="KW-1185">Reference proteome</keyword>
<dbReference type="GO" id="GO:0009090">
    <property type="term" value="P:homoserine biosynthetic process"/>
    <property type="evidence" value="ECO:0007669"/>
    <property type="project" value="TreeGrafter"/>
</dbReference>
<dbReference type="EC" id="2.7.2.4" evidence="6"/>
<comment type="similarity">
    <text evidence="1 6">Belongs to the aspartokinase family.</text>
</comment>
<evidence type="ECO:0000259" key="8">
    <source>
        <dbReference type="PROSITE" id="PS51671"/>
    </source>
</evidence>
<dbReference type="Proteomes" id="UP000185936">
    <property type="component" value="Unassembled WGS sequence"/>
</dbReference>
<evidence type="ECO:0000313" key="9">
    <source>
        <dbReference type="EMBL" id="SIR93057.1"/>
    </source>
</evidence>
<comment type="pathway">
    <text evidence="7">Amino-acid biosynthesis; L-lysine biosynthesis via DAP pathway; (S)-tetrahydrodipicolinate from L-aspartate: step 1/4.</text>
</comment>
<dbReference type="InterPro" id="IPR002912">
    <property type="entry name" value="ACT_dom"/>
</dbReference>
<evidence type="ECO:0000256" key="7">
    <source>
        <dbReference type="RuleBase" id="RU004249"/>
    </source>
</evidence>
<dbReference type="SUPFAM" id="SSF55021">
    <property type="entry name" value="ACT-like"/>
    <property type="match status" value="2"/>
</dbReference>
<dbReference type="Gene3D" id="3.40.1160.10">
    <property type="entry name" value="Acetylglutamate kinase-like"/>
    <property type="match status" value="1"/>
</dbReference>
<dbReference type="NCBIfam" id="NF005160">
    <property type="entry name" value="PRK06635.2-4"/>
    <property type="match status" value="1"/>
</dbReference>
<keyword evidence="5" id="KW-0067">ATP-binding</keyword>
<feature type="domain" description="ACT" evidence="8">
    <location>
        <begin position="336"/>
        <end position="392"/>
    </location>
</feature>
<dbReference type="PROSITE" id="PS00324">
    <property type="entry name" value="ASPARTOKINASE"/>
    <property type="match status" value="1"/>
</dbReference>
<name>A0A1N7EYB9_9EURY</name>
<dbReference type="RefSeq" id="WP_076608861.1">
    <property type="nucleotide sequence ID" value="NZ_FTNR01000005.1"/>
</dbReference>
<proteinExistence type="inferred from homology"/>
<dbReference type="InterPro" id="IPR054352">
    <property type="entry name" value="ACT_Aspartokinase"/>
</dbReference>
<feature type="domain" description="ACT" evidence="8">
    <location>
        <begin position="260"/>
        <end position="330"/>
    </location>
</feature>
<keyword evidence="2 6" id="KW-0808">Transferase</keyword>
<dbReference type="CDD" id="cd04234">
    <property type="entry name" value="AAK_AK"/>
    <property type="match status" value="1"/>
</dbReference>
<dbReference type="InterPro" id="IPR001048">
    <property type="entry name" value="Asp/Glu/Uridylate_kinase"/>
</dbReference>
<evidence type="ECO:0000313" key="10">
    <source>
        <dbReference type="Proteomes" id="UP000185936"/>
    </source>
</evidence>
<evidence type="ECO:0000256" key="1">
    <source>
        <dbReference type="ARBA" id="ARBA00010122"/>
    </source>
</evidence>
<comment type="catalytic activity">
    <reaction evidence="6">
        <text>L-aspartate + ATP = 4-phospho-L-aspartate + ADP</text>
        <dbReference type="Rhea" id="RHEA:23776"/>
        <dbReference type="ChEBI" id="CHEBI:29991"/>
        <dbReference type="ChEBI" id="CHEBI:30616"/>
        <dbReference type="ChEBI" id="CHEBI:57535"/>
        <dbReference type="ChEBI" id="CHEBI:456216"/>
        <dbReference type="EC" id="2.7.2.4"/>
    </reaction>
</comment>
<sequence length="392" mass="42029">MRVVAKFGGTSLGSGDRINRAADSIAAAVEGGHEIAVVASAMGSTTDDLLDEITFETGDADRAQIVSMGERTSVRMLKAALSARGIDSIFLEPGKDQWPVVTDEFGEVDVEETQKRALEVADDLENTVPVLTGFLAEGPDGSITTLGRGGSDTTAVMMGKYMDADEVVIVTDVEGVMTGDPNVVEGARNVGEISVDELRNLSFRGAEVVAPSALSYKEGDLDVRVVHYQHGDLLSGGTSIEGEFKNLVDLREKPLACMTVAGRAIRNQPGVFHHLSESLSENEINIDAVASGMDTVTFYIDEDEAERAENILHREVIARDELSSVTVDSPIAVIRVTGGELPNQPGIISEIVNPIADARIHLQDIITSATSVALFVEWDDREETLELTQDLF</sequence>
<keyword evidence="4 6" id="KW-0418">Kinase</keyword>
<dbReference type="GO" id="GO:0005829">
    <property type="term" value="C:cytosol"/>
    <property type="evidence" value="ECO:0007669"/>
    <property type="project" value="TreeGrafter"/>
</dbReference>
<organism evidence="9 10">
    <name type="scientific">Natronorubrum thiooxidans</name>
    <dbReference type="NCBI Taxonomy" id="308853"/>
    <lineage>
        <taxon>Archaea</taxon>
        <taxon>Methanobacteriati</taxon>
        <taxon>Methanobacteriota</taxon>
        <taxon>Stenosarchaea group</taxon>
        <taxon>Halobacteria</taxon>
        <taxon>Halobacteriales</taxon>
        <taxon>Natrialbaceae</taxon>
        <taxon>Natronorubrum</taxon>
    </lineage>
</organism>
<reference evidence="10" key="1">
    <citation type="submission" date="2017-01" db="EMBL/GenBank/DDBJ databases">
        <authorList>
            <person name="Varghese N."/>
            <person name="Submissions S."/>
        </authorList>
    </citation>
    <scope>NUCLEOTIDE SEQUENCE [LARGE SCALE GENOMIC DNA]</scope>
    <source>
        <strain evidence="10">type strain: HArc-</strain>
    </source>
</reference>
<evidence type="ECO:0000256" key="2">
    <source>
        <dbReference type="ARBA" id="ARBA00022679"/>
    </source>
</evidence>
<protein>
    <recommendedName>
        <fullName evidence="6">Aspartokinase</fullName>
        <ecNumber evidence="6">2.7.2.4</ecNumber>
    </recommendedName>
</protein>
<dbReference type="GO" id="GO:0009088">
    <property type="term" value="P:threonine biosynthetic process"/>
    <property type="evidence" value="ECO:0007669"/>
    <property type="project" value="UniProtKB-UniPathway"/>
</dbReference>
<evidence type="ECO:0000256" key="6">
    <source>
        <dbReference type="RuleBase" id="RU003448"/>
    </source>
</evidence>
<comment type="pathway">
    <text evidence="7">Amino-acid biosynthesis; L-threonine biosynthesis; L-threonine from L-aspartate: step 1/5.</text>
</comment>
<dbReference type="PANTHER" id="PTHR21499">
    <property type="entry name" value="ASPARTATE KINASE"/>
    <property type="match status" value="1"/>
</dbReference>
<evidence type="ECO:0000256" key="4">
    <source>
        <dbReference type="ARBA" id="ARBA00022777"/>
    </source>
</evidence>
<dbReference type="UniPathway" id="UPA00034">
    <property type="reaction ID" value="UER00015"/>
</dbReference>
<dbReference type="NCBIfam" id="TIGR00657">
    <property type="entry name" value="asp_kinases"/>
    <property type="match status" value="1"/>
</dbReference>